<keyword evidence="2" id="KW-0479">Metal-binding</keyword>
<dbReference type="EC" id="3.5.1.16" evidence="6"/>
<proteinExistence type="predicted"/>
<dbReference type="InterPro" id="IPR001261">
    <property type="entry name" value="ArgE/DapE_CS"/>
</dbReference>
<sequence>MSQTENPESTLPSSPREILEALVRIDSTSHTGNLDTIMLLQRIFASKGVTTHVFREEDGLDANLVAVFPAAGETAGDSTDRAAKDVLGEKYATGRGGVDRLDGDAHPAPARVQGAESRGILIAGHTDCVPVTGQNWSSDPFEPTERDGKLYGRGTADMKGYLATFTALADRFLAAELTEPVYLAATWDEETSCNGARELVKQLETLDIAPRIAYVGEPTMMDVITGHKSMNAFEADFRGIAAHSSLLPRGLNANRYAAEFTTWFHEEIIDRGVAEGPNDPAFLVPHITGGVNRFDGGNAINTVGAHAHLLFEYRALPSDDAIAIARRIQAKIAELDDEMKQAIPADPADPEQAKNVGASLTIRSLLYPLDCGTDGDAAQLARELGMTISPTKVTYGTESGIYEAAGMSAVVIGPGDIAQAHGANEYVDLEQIDKCEAFFLALLENLSAS</sequence>
<organism evidence="6 7">
    <name type="scientific">Dermabacter jinjuensis</name>
    <dbReference type="NCBI Taxonomy" id="1667168"/>
    <lineage>
        <taxon>Bacteria</taxon>
        <taxon>Bacillati</taxon>
        <taxon>Actinomycetota</taxon>
        <taxon>Actinomycetes</taxon>
        <taxon>Micrococcales</taxon>
        <taxon>Dermabacteraceae</taxon>
        <taxon>Dermabacter</taxon>
    </lineage>
</organism>
<keyword evidence="3 6" id="KW-0378">Hydrolase</keyword>
<dbReference type="RefSeq" id="WP_096883467.1">
    <property type="nucleotide sequence ID" value="NZ_CP023482.1"/>
</dbReference>
<dbReference type="EMBL" id="CP023482">
    <property type="protein sequence ID" value="ATH97443.1"/>
    <property type="molecule type" value="Genomic_DNA"/>
</dbReference>
<dbReference type="GO" id="GO:0008777">
    <property type="term" value="F:acetylornithine deacetylase activity"/>
    <property type="evidence" value="ECO:0007669"/>
    <property type="project" value="UniProtKB-EC"/>
</dbReference>
<dbReference type="InterPro" id="IPR036264">
    <property type="entry name" value="Bact_exopeptidase_dim_dom"/>
</dbReference>
<reference evidence="6 7" key="1">
    <citation type="journal article" date="2016" name="Int. J. Syst. Evol. Microbiol.">
        <title>Dermabacter jinjuensis sp. nov., a novel species of the genus Dermabacter isolated from a clinical specimen.</title>
        <authorList>
            <person name="Park Y.K."/>
            <person name="Lee K.M."/>
            <person name="Lee W.K."/>
            <person name="Cho M.J."/>
            <person name="Lee H.S."/>
            <person name="Cho Y.G."/>
            <person name="Lee Y.C."/>
            <person name="Lee W.K."/>
            <person name="Seong W.K."/>
            <person name="Hwang K.J."/>
        </authorList>
    </citation>
    <scope>NUCLEOTIDE SEQUENCE [LARGE SCALE GENOMIC DNA]</scope>
    <source>
        <strain evidence="6 7">32T</strain>
    </source>
</reference>
<dbReference type="InterPro" id="IPR050072">
    <property type="entry name" value="Peptidase_M20A"/>
</dbReference>
<evidence type="ECO:0000313" key="7">
    <source>
        <dbReference type="Proteomes" id="UP000815698"/>
    </source>
</evidence>
<dbReference type="PANTHER" id="PTHR43808">
    <property type="entry name" value="ACETYLORNITHINE DEACETYLASE"/>
    <property type="match status" value="1"/>
</dbReference>
<evidence type="ECO:0000256" key="1">
    <source>
        <dbReference type="ARBA" id="ARBA00001947"/>
    </source>
</evidence>
<dbReference type="Proteomes" id="UP000815698">
    <property type="component" value="Chromosome"/>
</dbReference>
<accession>A0ABM6PPK2</accession>
<evidence type="ECO:0000256" key="3">
    <source>
        <dbReference type="ARBA" id="ARBA00022801"/>
    </source>
</evidence>
<dbReference type="PROSITE" id="PS00759">
    <property type="entry name" value="ARGE_DAPE_CPG2_2"/>
    <property type="match status" value="1"/>
</dbReference>
<keyword evidence="7" id="KW-1185">Reference proteome</keyword>
<dbReference type="Pfam" id="PF01546">
    <property type="entry name" value="Peptidase_M20"/>
    <property type="match status" value="1"/>
</dbReference>
<comment type="cofactor">
    <cofactor evidence="1">
        <name>Zn(2+)</name>
        <dbReference type="ChEBI" id="CHEBI:29105"/>
    </cofactor>
</comment>
<protein>
    <submittedName>
        <fullName evidence="6">Acetylornithine deacetylase</fullName>
        <ecNumber evidence="6">3.5.1.16</ecNumber>
    </submittedName>
</protein>
<gene>
    <name evidence="6" type="ORF">COP05_10485</name>
</gene>
<dbReference type="PANTHER" id="PTHR43808:SF31">
    <property type="entry name" value="N-ACETYL-L-CITRULLINE DEACETYLASE"/>
    <property type="match status" value="1"/>
</dbReference>
<dbReference type="CDD" id="cd03894">
    <property type="entry name" value="M20_ArgE"/>
    <property type="match status" value="1"/>
</dbReference>
<dbReference type="Pfam" id="PF07687">
    <property type="entry name" value="M20_dimer"/>
    <property type="match status" value="1"/>
</dbReference>
<dbReference type="SUPFAM" id="SSF55031">
    <property type="entry name" value="Bacterial exopeptidase dimerisation domain"/>
    <property type="match status" value="1"/>
</dbReference>
<feature type="domain" description="Peptidase M20 dimerisation" evidence="5">
    <location>
        <begin position="225"/>
        <end position="337"/>
    </location>
</feature>
<evidence type="ECO:0000256" key="4">
    <source>
        <dbReference type="ARBA" id="ARBA00022833"/>
    </source>
</evidence>
<evidence type="ECO:0000313" key="6">
    <source>
        <dbReference type="EMBL" id="ATH97443.1"/>
    </source>
</evidence>
<keyword evidence="4" id="KW-0862">Zinc</keyword>
<dbReference type="InterPro" id="IPR002933">
    <property type="entry name" value="Peptidase_M20"/>
</dbReference>
<name>A0ABM6PPK2_9MICO</name>
<dbReference type="Gene3D" id="3.40.630.10">
    <property type="entry name" value="Zn peptidases"/>
    <property type="match status" value="1"/>
</dbReference>
<evidence type="ECO:0000256" key="2">
    <source>
        <dbReference type="ARBA" id="ARBA00022723"/>
    </source>
</evidence>
<evidence type="ECO:0000259" key="5">
    <source>
        <dbReference type="Pfam" id="PF07687"/>
    </source>
</evidence>
<dbReference type="InterPro" id="IPR011650">
    <property type="entry name" value="Peptidase_M20_dimer"/>
</dbReference>
<dbReference type="Gene3D" id="3.30.70.360">
    <property type="match status" value="1"/>
</dbReference>
<dbReference type="SUPFAM" id="SSF53187">
    <property type="entry name" value="Zn-dependent exopeptidases"/>
    <property type="match status" value="1"/>
</dbReference>